<sequence length="73" mass="7947">MEINNLNEQIEQSAVAEPRVLTSFVAYCTSCAPHWRSRCYATKTEAQSLADAHNYANHGGHVGASVTQHVGNC</sequence>
<evidence type="ECO:0000313" key="1">
    <source>
        <dbReference type="EMBL" id="MDD9783140.1"/>
    </source>
</evidence>
<organism evidence="1 2">
    <name type="scientific">Priestia megaterium</name>
    <name type="common">Bacillus megaterium</name>
    <dbReference type="NCBI Taxonomy" id="1404"/>
    <lineage>
        <taxon>Bacteria</taxon>
        <taxon>Bacillati</taxon>
        <taxon>Bacillota</taxon>
        <taxon>Bacilli</taxon>
        <taxon>Bacillales</taxon>
        <taxon>Bacillaceae</taxon>
        <taxon>Priestia</taxon>
    </lineage>
</organism>
<dbReference type="EMBL" id="JARAOX010000168">
    <property type="protein sequence ID" value="MDD9783140.1"/>
    <property type="molecule type" value="Genomic_DNA"/>
</dbReference>
<evidence type="ECO:0000313" key="2">
    <source>
        <dbReference type="Proteomes" id="UP001213771"/>
    </source>
</evidence>
<name>A0ABD4WSN8_PRIMG</name>
<dbReference type="RefSeq" id="WP_214986298.1">
    <property type="nucleotide sequence ID" value="NZ_CP130960.1"/>
</dbReference>
<reference evidence="1 2" key="1">
    <citation type="submission" date="2023-02" db="EMBL/GenBank/DDBJ databases">
        <authorList>
            <person name="Olszewska D."/>
        </authorList>
    </citation>
    <scope>NUCLEOTIDE SEQUENCE [LARGE SCALE GENOMIC DNA]</scope>
    <source>
        <strain evidence="1 2">FDU301</strain>
    </source>
</reference>
<gene>
    <name evidence="1" type="ORF">PVE99_12110</name>
</gene>
<comment type="caution">
    <text evidence="1">The sequence shown here is derived from an EMBL/GenBank/DDBJ whole genome shotgun (WGS) entry which is preliminary data.</text>
</comment>
<dbReference type="Proteomes" id="UP001213771">
    <property type="component" value="Unassembled WGS sequence"/>
</dbReference>
<accession>A0ABD4WSN8</accession>
<proteinExistence type="predicted"/>
<dbReference type="AlphaFoldDB" id="A0ABD4WSN8"/>
<protein>
    <submittedName>
        <fullName evidence="1">Uncharacterized protein</fullName>
    </submittedName>
</protein>